<evidence type="ECO:0000313" key="1">
    <source>
        <dbReference type="EMBL" id="KAK1624294.1"/>
    </source>
</evidence>
<keyword evidence="2" id="KW-1185">Reference proteome</keyword>
<dbReference type="RefSeq" id="XP_060440289.1">
    <property type="nucleotide sequence ID" value="XM_060591302.1"/>
</dbReference>
<dbReference type="GeneID" id="85476164"/>
<proteinExistence type="predicted"/>
<dbReference type="Proteomes" id="UP001243989">
    <property type="component" value="Unassembled WGS sequence"/>
</dbReference>
<comment type="caution">
    <text evidence="1">The sequence shown here is derived from an EMBL/GenBank/DDBJ whole genome shotgun (WGS) entry which is preliminary data.</text>
</comment>
<protein>
    <submittedName>
        <fullName evidence="1">Uncharacterized protein</fullName>
    </submittedName>
</protein>
<organism evidence="1 2">
    <name type="scientific">Colletotrichum phormii</name>
    <dbReference type="NCBI Taxonomy" id="359342"/>
    <lineage>
        <taxon>Eukaryota</taxon>
        <taxon>Fungi</taxon>
        <taxon>Dikarya</taxon>
        <taxon>Ascomycota</taxon>
        <taxon>Pezizomycotina</taxon>
        <taxon>Sordariomycetes</taxon>
        <taxon>Hypocreomycetidae</taxon>
        <taxon>Glomerellales</taxon>
        <taxon>Glomerellaceae</taxon>
        <taxon>Colletotrichum</taxon>
        <taxon>Colletotrichum acutatum species complex</taxon>
    </lineage>
</organism>
<evidence type="ECO:0000313" key="2">
    <source>
        <dbReference type="Proteomes" id="UP001243989"/>
    </source>
</evidence>
<gene>
    <name evidence="1" type="ORF">BDP81DRAFT_438221</name>
</gene>
<dbReference type="EMBL" id="JAHMHQ010000025">
    <property type="protein sequence ID" value="KAK1624294.1"/>
    <property type="molecule type" value="Genomic_DNA"/>
</dbReference>
<name>A0AAI9ZJ81_9PEZI</name>
<accession>A0AAI9ZJ81</accession>
<dbReference type="AlphaFoldDB" id="A0AAI9ZJ81"/>
<sequence length="80" mass="8720">MLLKTLAKGLAVGLSWVMLLQLGAGAMDRRGRSVGHAVQTGVARLLLLLVVDVLVVHDVRYSGMRGDDEGRETEGRMKIY</sequence>
<reference evidence="1" key="1">
    <citation type="submission" date="2021-06" db="EMBL/GenBank/DDBJ databases">
        <title>Comparative genomics, transcriptomics and evolutionary studies reveal genomic signatures of adaptation to plant cell wall in hemibiotrophic fungi.</title>
        <authorList>
            <consortium name="DOE Joint Genome Institute"/>
            <person name="Baroncelli R."/>
            <person name="Diaz J.F."/>
            <person name="Benocci T."/>
            <person name="Peng M."/>
            <person name="Battaglia E."/>
            <person name="Haridas S."/>
            <person name="Andreopoulos W."/>
            <person name="Labutti K."/>
            <person name="Pangilinan J."/>
            <person name="Floch G.L."/>
            <person name="Makela M.R."/>
            <person name="Henrissat B."/>
            <person name="Grigoriev I.V."/>
            <person name="Crouch J.A."/>
            <person name="De Vries R.P."/>
            <person name="Sukno S.A."/>
            <person name="Thon M.R."/>
        </authorList>
    </citation>
    <scope>NUCLEOTIDE SEQUENCE</scope>
    <source>
        <strain evidence="1">CBS 102054</strain>
    </source>
</reference>